<dbReference type="RefSeq" id="WP_230095958.1">
    <property type="nucleotide sequence ID" value="NZ_CAKKNS010000001.1"/>
</dbReference>
<evidence type="ECO:0000256" key="2">
    <source>
        <dbReference type="ARBA" id="ARBA00022747"/>
    </source>
</evidence>
<name>A0ABN8BJ46_9LACO</name>
<dbReference type="Proteomes" id="UP000789707">
    <property type="component" value="Unassembled WGS sequence"/>
</dbReference>
<dbReference type="Pfam" id="PF01420">
    <property type="entry name" value="Methylase_S"/>
    <property type="match status" value="1"/>
</dbReference>
<dbReference type="PANTHER" id="PTHR30408">
    <property type="entry name" value="TYPE-1 RESTRICTION ENZYME ECOKI SPECIFICITY PROTEIN"/>
    <property type="match status" value="1"/>
</dbReference>
<keyword evidence="3" id="KW-0238">DNA-binding</keyword>
<evidence type="ECO:0000313" key="6">
    <source>
        <dbReference type="Proteomes" id="UP000789707"/>
    </source>
</evidence>
<proteinExistence type="inferred from homology"/>
<dbReference type="SUPFAM" id="SSF116734">
    <property type="entry name" value="DNA methylase specificity domain"/>
    <property type="match status" value="1"/>
</dbReference>
<keyword evidence="2" id="KW-0680">Restriction system</keyword>
<evidence type="ECO:0000313" key="5">
    <source>
        <dbReference type="EMBL" id="CAH0415880.1"/>
    </source>
</evidence>
<protein>
    <recommendedName>
        <fullName evidence="4">Type I restriction modification DNA specificity domain-containing protein</fullName>
    </recommendedName>
</protein>
<feature type="domain" description="Type I restriction modification DNA specificity" evidence="4">
    <location>
        <begin position="17"/>
        <end position="185"/>
    </location>
</feature>
<dbReference type="InterPro" id="IPR044946">
    <property type="entry name" value="Restrct_endonuc_typeI_TRD_sf"/>
</dbReference>
<dbReference type="InterPro" id="IPR052021">
    <property type="entry name" value="Type-I_RS_S_subunit"/>
</dbReference>
<dbReference type="InterPro" id="IPR000055">
    <property type="entry name" value="Restrct_endonuc_typeI_TRD"/>
</dbReference>
<evidence type="ECO:0000259" key="4">
    <source>
        <dbReference type="Pfam" id="PF01420"/>
    </source>
</evidence>
<organism evidence="5 6">
    <name type="scientific">Periweissella fabaria</name>
    <dbReference type="NCBI Taxonomy" id="546157"/>
    <lineage>
        <taxon>Bacteria</taxon>
        <taxon>Bacillati</taxon>
        <taxon>Bacillota</taxon>
        <taxon>Bacilli</taxon>
        <taxon>Lactobacillales</taxon>
        <taxon>Lactobacillaceae</taxon>
        <taxon>Periweissella</taxon>
    </lineage>
</organism>
<gene>
    <name evidence="5" type="ORF">WFA24289_00178</name>
</gene>
<reference evidence="5 6" key="1">
    <citation type="submission" date="2021-11" db="EMBL/GenBank/DDBJ databases">
        <authorList>
            <person name="Depoorter E."/>
        </authorList>
    </citation>
    <scope>NUCLEOTIDE SEQUENCE [LARGE SCALE GENOMIC DNA]</scope>
    <source>
        <strain evidence="5 6">LMG 24289</strain>
    </source>
</reference>
<dbReference type="Gene3D" id="3.90.220.20">
    <property type="entry name" value="DNA methylase specificity domains"/>
    <property type="match status" value="1"/>
</dbReference>
<sequence>MTKLVPQVRFKGYDAAWESKKLGELATFSKGKGYTKNDIVKRGYPIILYGRLYTDYQTVISGVKDTFVNNAQDAIFSLFGDVIVPSSGESAEDIARASAVLSNALILGGDLNIIHPKFDILDSIFLSINISNGKQKLELSKRAQGKSVVHLNNQDLKAVNLNFPVVHEQQQIGSLFQKLDTAIELQ</sequence>
<dbReference type="PANTHER" id="PTHR30408:SF12">
    <property type="entry name" value="TYPE I RESTRICTION ENZYME MJAVIII SPECIFICITY SUBUNIT"/>
    <property type="match status" value="1"/>
</dbReference>
<accession>A0ABN8BJ46</accession>
<dbReference type="EMBL" id="CAKKNS010000001">
    <property type="protein sequence ID" value="CAH0415880.1"/>
    <property type="molecule type" value="Genomic_DNA"/>
</dbReference>
<evidence type="ECO:0000256" key="1">
    <source>
        <dbReference type="ARBA" id="ARBA00010923"/>
    </source>
</evidence>
<keyword evidence="6" id="KW-1185">Reference proteome</keyword>
<evidence type="ECO:0000256" key="3">
    <source>
        <dbReference type="ARBA" id="ARBA00023125"/>
    </source>
</evidence>
<comment type="caution">
    <text evidence="5">The sequence shown here is derived from an EMBL/GenBank/DDBJ whole genome shotgun (WGS) entry which is preliminary data.</text>
</comment>
<comment type="similarity">
    <text evidence="1">Belongs to the type-I restriction system S methylase family.</text>
</comment>